<proteinExistence type="inferred from homology"/>
<evidence type="ECO:0000256" key="2">
    <source>
        <dbReference type="ARBA" id="ARBA00011900"/>
    </source>
</evidence>
<keyword evidence="4" id="KW-0808">Transferase</keyword>
<gene>
    <name evidence="7" type="ORF">NCTC13337_01155</name>
</gene>
<dbReference type="GO" id="GO:0009007">
    <property type="term" value="F:site-specific DNA-methyltransferase (adenine-specific) activity"/>
    <property type="evidence" value="ECO:0007669"/>
    <property type="project" value="UniProtKB-EC"/>
</dbReference>
<evidence type="ECO:0000256" key="1">
    <source>
        <dbReference type="ARBA" id="ARBA00006594"/>
    </source>
</evidence>
<protein>
    <recommendedName>
        <fullName evidence="2">site-specific DNA-methyltransferase (adenine-specific)</fullName>
        <ecNumber evidence="2">2.1.1.72</ecNumber>
    </recommendedName>
</protein>
<dbReference type="PIRSF" id="PIRSF000398">
    <property type="entry name" value="M_m6A_EcoRV"/>
    <property type="match status" value="1"/>
</dbReference>
<name>A0A380MSE4_9GAMM</name>
<dbReference type="EC" id="2.1.1.72" evidence="2"/>
<dbReference type="Proteomes" id="UP000254601">
    <property type="component" value="Unassembled WGS sequence"/>
</dbReference>
<dbReference type="SUPFAM" id="SSF53335">
    <property type="entry name" value="S-adenosyl-L-methionine-dependent methyltransferases"/>
    <property type="match status" value="1"/>
</dbReference>
<dbReference type="GO" id="GO:0032259">
    <property type="term" value="P:methylation"/>
    <property type="evidence" value="ECO:0007669"/>
    <property type="project" value="UniProtKB-KW"/>
</dbReference>
<comment type="catalytic activity">
    <reaction evidence="6">
        <text>a 2'-deoxyadenosine in DNA + S-adenosyl-L-methionine = an N(6)-methyl-2'-deoxyadenosine in DNA + S-adenosyl-L-homocysteine + H(+)</text>
        <dbReference type="Rhea" id="RHEA:15197"/>
        <dbReference type="Rhea" id="RHEA-COMP:12418"/>
        <dbReference type="Rhea" id="RHEA-COMP:12419"/>
        <dbReference type="ChEBI" id="CHEBI:15378"/>
        <dbReference type="ChEBI" id="CHEBI:57856"/>
        <dbReference type="ChEBI" id="CHEBI:59789"/>
        <dbReference type="ChEBI" id="CHEBI:90615"/>
        <dbReference type="ChEBI" id="CHEBI:90616"/>
        <dbReference type="EC" id="2.1.1.72"/>
    </reaction>
</comment>
<keyword evidence="3 7" id="KW-0489">Methyltransferase</keyword>
<dbReference type="GO" id="GO:1904047">
    <property type="term" value="F:S-adenosyl-L-methionine binding"/>
    <property type="evidence" value="ECO:0007669"/>
    <property type="project" value="TreeGrafter"/>
</dbReference>
<dbReference type="Gene3D" id="1.10.1020.10">
    <property type="entry name" value="Adenine-specific Methyltransferase, Domain 2"/>
    <property type="match status" value="1"/>
</dbReference>
<dbReference type="Gene3D" id="3.40.50.150">
    <property type="entry name" value="Vaccinia Virus protein VP39"/>
    <property type="match status" value="1"/>
</dbReference>
<evidence type="ECO:0000256" key="4">
    <source>
        <dbReference type="ARBA" id="ARBA00022679"/>
    </source>
</evidence>
<dbReference type="GO" id="GO:0043565">
    <property type="term" value="F:sequence-specific DNA binding"/>
    <property type="evidence" value="ECO:0007669"/>
    <property type="project" value="TreeGrafter"/>
</dbReference>
<dbReference type="GO" id="GO:0009307">
    <property type="term" value="P:DNA restriction-modification system"/>
    <property type="evidence" value="ECO:0007669"/>
    <property type="project" value="InterPro"/>
</dbReference>
<dbReference type="InterPro" id="IPR012263">
    <property type="entry name" value="M_m6A_EcoRV"/>
</dbReference>
<keyword evidence="5" id="KW-0949">S-adenosyl-L-methionine</keyword>
<keyword evidence="8" id="KW-1185">Reference proteome</keyword>
<dbReference type="PANTHER" id="PTHR30481:SF2">
    <property type="entry name" value="SITE-SPECIFIC DNA-METHYLTRANSFERASE (ADENINE-SPECIFIC)"/>
    <property type="match status" value="1"/>
</dbReference>
<evidence type="ECO:0000256" key="5">
    <source>
        <dbReference type="ARBA" id="ARBA00022691"/>
    </source>
</evidence>
<dbReference type="PANTHER" id="PTHR30481">
    <property type="entry name" value="DNA ADENINE METHYLASE"/>
    <property type="match status" value="1"/>
</dbReference>
<reference evidence="7 8" key="1">
    <citation type="submission" date="2018-06" db="EMBL/GenBank/DDBJ databases">
        <authorList>
            <consortium name="Pathogen Informatics"/>
            <person name="Doyle S."/>
        </authorList>
    </citation>
    <scope>NUCLEOTIDE SEQUENCE [LARGE SCALE GENOMIC DNA]</scope>
    <source>
        <strain evidence="7 8">NCTC13337</strain>
    </source>
</reference>
<comment type="similarity">
    <text evidence="1">Belongs to the N(4)/N(6)-methyltransferase family.</text>
</comment>
<accession>A0A380MSE4</accession>
<evidence type="ECO:0000313" key="8">
    <source>
        <dbReference type="Proteomes" id="UP000254601"/>
    </source>
</evidence>
<organism evidence="7 8">
    <name type="scientific">Suttonella ornithocola</name>
    <dbReference type="NCBI Taxonomy" id="279832"/>
    <lineage>
        <taxon>Bacteria</taxon>
        <taxon>Pseudomonadati</taxon>
        <taxon>Pseudomonadota</taxon>
        <taxon>Gammaproteobacteria</taxon>
        <taxon>Cardiobacteriales</taxon>
        <taxon>Cardiobacteriaceae</taxon>
        <taxon>Suttonella</taxon>
    </lineage>
</organism>
<sequence>MTSCQYAEPYAGGCGLALSLLFNNIVDEIYINDIDRSIASLWLCIMEHTEELSNRIRLAKLTIEEWEQQKSIQNHKDIADPLDLAFSTLYLNRTNRSGIIKAGVIGGYNQEGKYKMDCRFQKDSLINKIHQIASKKSRIHIYNLDGIDFINKLEELGLAKPFLMADPPYYNKGKTLYTNFYMHKNHVDIAKKLTNTKIPWILTYDNTPEIIDLYNNFKKYTFDIYYSAAKKRIGTELLITSNHFRLLEHKKLSDHKIS</sequence>
<dbReference type="GO" id="GO:0006298">
    <property type="term" value="P:mismatch repair"/>
    <property type="evidence" value="ECO:0007669"/>
    <property type="project" value="TreeGrafter"/>
</dbReference>
<dbReference type="EMBL" id="UHIC01000001">
    <property type="protein sequence ID" value="SUO95208.1"/>
    <property type="molecule type" value="Genomic_DNA"/>
</dbReference>
<dbReference type="InterPro" id="IPR012327">
    <property type="entry name" value="MeTrfase_D12"/>
</dbReference>
<dbReference type="RefSeq" id="WP_072577193.1">
    <property type="nucleotide sequence ID" value="NZ_LWHB01000142.1"/>
</dbReference>
<dbReference type="OrthoDB" id="9805629at2"/>
<evidence type="ECO:0000256" key="3">
    <source>
        <dbReference type="ARBA" id="ARBA00022603"/>
    </source>
</evidence>
<evidence type="ECO:0000256" key="6">
    <source>
        <dbReference type="ARBA" id="ARBA00047942"/>
    </source>
</evidence>
<dbReference type="InterPro" id="IPR029063">
    <property type="entry name" value="SAM-dependent_MTases_sf"/>
</dbReference>
<dbReference type="InterPro" id="IPR023095">
    <property type="entry name" value="Ade_MeTrfase_dom_2"/>
</dbReference>
<dbReference type="AlphaFoldDB" id="A0A380MSE4"/>
<evidence type="ECO:0000313" key="7">
    <source>
        <dbReference type="EMBL" id="SUO95208.1"/>
    </source>
</evidence>